<dbReference type="Gene3D" id="3.10.450.50">
    <property type="match status" value="1"/>
</dbReference>
<evidence type="ECO:0000313" key="3">
    <source>
        <dbReference type="Proteomes" id="UP000060513"/>
    </source>
</evidence>
<dbReference type="Proteomes" id="UP000060513">
    <property type="component" value="Chromosome"/>
</dbReference>
<protein>
    <submittedName>
        <fullName evidence="2">JadX-like protein</fullName>
    </submittedName>
</protein>
<dbReference type="InterPro" id="IPR032710">
    <property type="entry name" value="NTF2-like_dom_sf"/>
</dbReference>
<dbReference type="OMA" id="LRITWST"/>
<proteinExistence type="predicted"/>
<dbReference type="Pfam" id="PF13577">
    <property type="entry name" value="SnoaL_4"/>
    <property type="match status" value="1"/>
</dbReference>
<dbReference type="KEGG" id="spri:SPRI_4787"/>
<feature type="domain" description="SnoaL-like" evidence="1">
    <location>
        <begin position="24"/>
        <end position="146"/>
    </location>
</feature>
<dbReference type="GeneID" id="97234161"/>
<reference evidence="2 3" key="1">
    <citation type="submission" date="2015-08" db="EMBL/GenBank/DDBJ databases">
        <title>Genome sequence of the pristinamycin over-producing bacterium Streptomyces pristinaespiralis HCCB10218.</title>
        <authorList>
            <person name="Tian J."/>
            <person name="Yang J."/>
            <person name="Li L."/>
            <person name="Ruan L."/>
            <person name="Wei W."/>
            <person name="Zheng G."/>
            <person name="Wei Z."/>
            <person name="Yang S."/>
            <person name="Ge M."/>
            <person name="Jiang W."/>
            <person name="Lu Y."/>
        </authorList>
    </citation>
    <scope>NUCLEOTIDE SEQUENCE [LARGE SCALE GENOMIC DNA]</scope>
    <source>
        <strain evidence="2 3">HCCB 10218</strain>
    </source>
</reference>
<name>A0A0M3QJH9_STRPR</name>
<dbReference type="AlphaFoldDB" id="A0A0M3QJH9"/>
<dbReference type="InterPro" id="IPR037401">
    <property type="entry name" value="SnoaL-like"/>
</dbReference>
<dbReference type="SUPFAM" id="SSF54427">
    <property type="entry name" value="NTF2-like"/>
    <property type="match status" value="1"/>
</dbReference>
<dbReference type="CDD" id="cd00531">
    <property type="entry name" value="NTF2_like"/>
    <property type="match status" value="1"/>
</dbReference>
<dbReference type="EMBL" id="CP011340">
    <property type="protein sequence ID" value="ALC23093.1"/>
    <property type="molecule type" value="Genomic_DNA"/>
</dbReference>
<evidence type="ECO:0000259" key="1">
    <source>
        <dbReference type="Pfam" id="PF13577"/>
    </source>
</evidence>
<organism evidence="2">
    <name type="scientific">Streptomyces pristinaespiralis</name>
    <dbReference type="NCBI Taxonomy" id="38300"/>
    <lineage>
        <taxon>Bacteria</taxon>
        <taxon>Bacillati</taxon>
        <taxon>Actinomycetota</taxon>
        <taxon>Actinomycetes</taxon>
        <taxon>Kitasatosporales</taxon>
        <taxon>Streptomycetaceae</taxon>
        <taxon>Streptomyces</taxon>
    </lineage>
</organism>
<dbReference type="PATRIC" id="fig|38300.4.peg.5019"/>
<sequence length="165" mass="18026">MDMDIDIHTDTAVGIEEMRRELRALTDRAEIADLLDRYLRSLDEGPLDEEWARAFHTEDVTAEMPVGTVSGRDALLATVRRAMGLFERTVHLGSNTVIELDGDRATARGAQLSTHVLADGSEEVFVSAGHTESELVRTPAGWRISATALRVAWTQGTPPDLASQG</sequence>
<dbReference type="STRING" id="38300.SPRI_4787"/>
<evidence type="ECO:0000313" key="2">
    <source>
        <dbReference type="EMBL" id="ALC23093.1"/>
    </source>
</evidence>
<dbReference type="RefSeq" id="WP_005317350.1">
    <property type="nucleotide sequence ID" value="NZ_CP011340.1"/>
</dbReference>
<gene>
    <name evidence="2" type="ORF">SPRI_4787</name>
</gene>
<accession>A0A0M3QJH9</accession>